<comment type="subunit">
    <text evidence="2">Homotetramer.</text>
</comment>
<feature type="binding site" evidence="6">
    <location>
        <position position="80"/>
    </location>
    <ligand>
        <name>NAD(+)</name>
        <dbReference type="ChEBI" id="CHEBI:57540"/>
    </ligand>
</feature>
<feature type="binding site" evidence="6">
    <location>
        <begin position="12"/>
        <end position="13"/>
    </location>
    <ligand>
        <name>NAD(+)</name>
        <dbReference type="ChEBI" id="CHEBI:57540"/>
    </ligand>
</feature>
<evidence type="ECO:0000256" key="2">
    <source>
        <dbReference type="ARBA" id="ARBA00011881"/>
    </source>
</evidence>
<evidence type="ECO:0000256" key="4">
    <source>
        <dbReference type="PIRSR" id="PIRSR000149-1"/>
    </source>
</evidence>
<feature type="binding site" evidence="6">
    <location>
        <position position="317"/>
    </location>
    <ligand>
        <name>NAD(+)</name>
        <dbReference type="ChEBI" id="CHEBI:57540"/>
    </ligand>
</feature>
<evidence type="ECO:0000256" key="9">
    <source>
        <dbReference type="RuleBase" id="RU361160"/>
    </source>
</evidence>
<dbReference type="GO" id="GO:0016620">
    <property type="term" value="F:oxidoreductase activity, acting on the aldehyde or oxo group of donors, NAD or NADP as acceptor"/>
    <property type="evidence" value="ECO:0007669"/>
    <property type="project" value="InterPro"/>
</dbReference>
<dbReference type="SUPFAM" id="SSF51735">
    <property type="entry name" value="NAD(P)-binding Rossmann-fold domains"/>
    <property type="match status" value="1"/>
</dbReference>
<dbReference type="Pfam" id="PF00044">
    <property type="entry name" value="Gp_dh_N"/>
    <property type="match status" value="1"/>
</dbReference>
<dbReference type="EMBL" id="DSJL01000009">
    <property type="protein sequence ID" value="HEF64845.1"/>
    <property type="molecule type" value="Genomic_DNA"/>
</dbReference>
<evidence type="ECO:0000259" key="10">
    <source>
        <dbReference type="SMART" id="SM00846"/>
    </source>
</evidence>
<evidence type="ECO:0000256" key="8">
    <source>
        <dbReference type="RuleBase" id="RU000397"/>
    </source>
</evidence>
<protein>
    <recommendedName>
        <fullName evidence="9">Glyceraldehyde-3-phosphate dehydrogenase</fullName>
        <ecNumber evidence="9">1.2.1.-</ecNumber>
    </recommendedName>
</protein>
<dbReference type="InterPro" id="IPR006424">
    <property type="entry name" value="Glyceraldehyde-3-P_DH_1"/>
</dbReference>
<evidence type="ECO:0000256" key="7">
    <source>
        <dbReference type="PIRSR" id="PIRSR000149-4"/>
    </source>
</evidence>
<dbReference type="EC" id="1.2.1.-" evidence="9"/>
<dbReference type="SMART" id="SM00846">
    <property type="entry name" value="Gp_dh_N"/>
    <property type="match status" value="1"/>
</dbReference>
<evidence type="ECO:0000256" key="1">
    <source>
        <dbReference type="ARBA" id="ARBA00007406"/>
    </source>
</evidence>
<evidence type="ECO:0000256" key="6">
    <source>
        <dbReference type="PIRSR" id="PIRSR000149-3"/>
    </source>
</evidence>
<dbReference type="InterPro" id="IPR020829">
    <property type="entry name" value="GlycerAld_3-P_DH_cat"/>
</dbReference>
<feature type="binding site" evidence="6">
    <location>
        <position position="122"/>
    </location>
    <ligand>
        <name>NAD(+)</name>
        <dbReference type="ChEBI" id="CHEBI:57540"/>
    </ligand>
</feature>
<dbReference type="AlphaFoldDB" id="A0A7C2BF53"/>
<feature type="binding site" evidence="6">
    <location>
        <position position="36"/>
    </location>
    <ligand>
        <name>NAD(+)</name>
        <dbReference type="ChEBI" id="CHEBI:57540"/>
    </ligand>
</feature>
<feature type="binding site" evidence="5">
    <location>
        <position position="235"/>
    </location>
    <ligand>
        <name>D-glyceraldehyde 3-phosphate</name>
        <dbReference type="ChEBI" id="CHEBI:59776"/>
    </ligand>
</feature>
<comment type="caution">
    <text evidence="11">The sequence shown here is derived from an EMBL/GenBank/DDBJ whole genome shotgun (WGS) entry which is preliminary data.</text>
</comment>
<evidence type="ECO:0000313" key="11">
    <source>
        <dbReference type="EMBL" id="HEF64845.1"/>
    </source>
</evidence>
<name>A0A7C2BF53_THERO</name>
<feature type="site" description="Activates thiol group during catalysis" evidence="7">
    <location>
        <position position="181"/>
    </location>
</feature>
<evidence type="ECO:0000256" key="5">
    <source>
        <dbReference type="PIRSR" id="PIRSR000149-2"/>
    </source>
</evidence>
<dbReference type="NCBIfam" id="TIGR01534">
    <property type="entry name" value="GAPDH-I"/>
    <property type="match status" value="1"/>
</dbReference>
<dbReference type="CDD" id="cd05214">
    <property type="entry name" value="GAPDH_I_N"/>
    <property type="match status" value="1"/>
</dbReference>
<dbReference type="Pfam" id="PF02800">
    <property type="entry name" value="Gp_dh_C"/>
    <property type="match status" value="1"/>
</dbReference>
<accession>A0A7C2BF53</accession>
<keyword evidence="6" id="KW-0547">Nucleotide-binding</keyword>
<dbReference type="InterPro" id="IPR020830">
    <property type="entry name" value="GlycerAld_3-P_DH_AS"/>
</dbReference>
<dbReference type="InterPro" id="IPR020828">
    <property type="entry name" value="GlycerAld_3-P_DH_NAD(P)-bd"/>
</dbReference>
<keyword evidence="3 9" id="KW-0560">Oxidoreductase</keyword>
<dbReference type="GO" id="GO:0006006">
    <property type="term" value="P:glucose metabolic process"/>
    <property type="evidence" value="ECO:0007669"/>
    <property type="project" value="InterPro"/>
</dbReference>
<dbReference type="PROSITE" id="PS00071">
    <property type="entry name" value="GAPDH"/>
    <property type="match status" value="1"/>
</dbReference>
<dbReference type="Gene3D" id="3.30.360.10">
    <property type="entry name" value="Dihydrodipicolinate Reductase, domain 2"/>
    <property type="match status" value="1"/>
</dbReference>
<dbReference type="Gene3D" id="3.40.50.720">
    <property type="entry name" value="NAD(P)-binding Rossmann-like Domain"/>
    <property type="match status" value="1"/>
</dbReference>
<feature type="domain" description="Glyceraldehyde 3-phosphate dehydrogenase NAD(P) binding" evidence="10">
    <location>
        <begin position="3"/>
        <end position="154"/>
    </location>
</feature>
<dbReference type="InterPro" id="IPR036291">
    <property type="entry name" value="NAD(P)-bd_dom_sf"/>
</dbReference>
<dbReference type="InterPro" id="IPR020831">
    <property type="entry name" value="GlycerAld/Erythrose_P_DH"/>
</dbReference>
<reference evidence="11" key="1">
    <citation type="journal article" date="2020" name="mSystems">
        <title>Genome- and Community-Level Interaction Insights into Carbon Utilization and Element Cycling Functions of Hydrothermarchaeota in Hydrothermal Sediment.</title>
        <authorList>
            <person name="Zhou Z."/>
            <person name="Liu Y."/>
            <person name="Xu W."/>
            <person name="Pan J."/>
            <person name="Luo Z.H."/>
            <person name="Li M."/>
        </authorList>
    </citation>
    <scope>NUCLEOTIDE SEQUENCE [LARGE SCALE GENOMIC DNA]</scope>
    <source>
        <strain evidence="11">SpSt-222</strain>
    </source>
</reference>
<feature type="binding site" evidence="5">
    <location>
        <position position="184"/>
    </location>
    <ligand>
        <name>D-glyceraldehyde 3-phosphate</name>
        <dbReference type="ChEBI" id="CHEBI:59776"/>
    </ligand>
</feature>
<feature type="active site" description="Nucleophile" evidence="4">
    <location>
        <position position="154"/>
    </location>
</feature>
<dbReference type="FunFam" id="3.30.360.10:FF:000002">
    <property type="entry name" value="Glyceraldehyde-3-phosphate dehydrogenase"/>
    <property type="match status" value="1"/>
</dbReference>
<proteinExistence type="inferred from homology"/>
<dbReference type="PIRSF" id="PIRSF000149">
    <property type="entry name" value="GAP_DH"/>
    <property type="match status" value="1"/>
</dbReference>
<sequence length="340" mass="37081">MAVRVGINGFGRIGRQVLKAILEGYDDELEVVAVNDLTTPATLAHLFKWDSTYGSWDGEVTATENSIIIDGHEIRVFAEREPGKIPWREYEVELVIESTGLFTDAAKARAHLEAGAKKVIITAPAKGEDITIVLGVNEDQYDPARHHIVSNASCTTNCLAPVAKVLHERFGIVRGLMTTVHAYTNDQQLLDAPHRDLRRARAAATNIVPTTTGAARAVALVLPELKGKFDGFAMRVPVATVSVIDFVVELARSTTAEEINAAFREAAENELSGILGYTEEPLVSSDFRGDSRSAIVDGLSTMVLDGNLAKVVAWYDNEWGYSCRVADLAYYMMVGCLLEE</sequence>
<dbReference type="GO" id="GO:0051287">
    <property type="term" value="F:NAD binding"/>
    <property type="evidence" value="ECO:0007669"/>
    <property type="project" value="InterPro"/>
</dbReference>
<feature type="binding site" evidence="5">
    <location>
        <begin position="153"/>
        <end position="155"/>
    </location>
    <ligand>
        <name>D-glyceraldehyde 3-phosphate</name>
        <dbReference type="ChEBI" id="CHEBI:59776"/>
    </ligand>
</feature>
<evidence type="ECO:0000256" key="3">
    <source>
        <dbReference type="ARBA" id="ARBA00023002"/>
    </source>
</evidence>
<organism evidence="11">
    <name type="scientific">Thermomicrobium roseum</name>
    <dbReference type="NCBI Taxonomy" id="500"/>
    <lineage>
        <taxon>Bacteria</taxon>
        <taxon>Pseudomonadati</taxon>
        <taxon>Thermomicrobiota</taxon>
        <taxon>Thermomicrobia</taxon>
        <taxon>Thermomicrobiales</taxon>
        <taxon>Thermomicrobiaceae</taxon>
        <taxon>Thermomicrobium</taxon>
    </lineage>
</organism>
<keyword evidence="6" id="KW-0520">NAD</keyword>
<dbReference type="PANTHER" id="PTHR43148">
    <property type="entry name" value="GLYCERALDEHYDE-3-PHOSPHATE DEHYDROGENASE 2"/>
    <property type="match status" value="1"/>
</dbReference>
<dbReference type="FunFam" id="3.40.50.720:FF:000001">
    <property type="entry name" value="Glyceraldehyde-3-phosphate dehydrogenase"/>
    <property type="match status" value="1"/>
</dbReference>
<gene>
    <name evidence="11" type="primary">gap</name>
    <name evidence="11" type="ORF">ENP47_04500</name>
</gene>
<comment type="similarity">
    <text evidence="1 8">Belongs to the glyceraldehyde-3-phosphate dehydrogenase family.</text>
</comment>
<dbReference type="SUPFAM" id="SSF55347">
    <property type="entry name" value="Glyceraldehyde-3-phosphate dehydrogenase-like, C-terminal domain"/>
    <property type="match status" value="1"/>
</dbReference>
<dbReference type="GO" id="GO:0050661">
    <property type="term" value="F:NADP binding"/>
    <property type="evidence" value="ECO:0007669"/>
    <property type="project" value="InterPro"/>
</dbReference>
<feature type="binding site" evidence="5">
    <location>
        <begin position="212"/>
        <end position="213"/>
    </location>
    <ligand>
        <name>D-glyceraldehyde 3-phosphate</name>
        <dbReference type="ChEBI" id="CHEBI:59776"/>
    </ligand>
</feature>
<dbReference type="CDD" id="cd18126">
    <property type="entry name" value="GAPDH_I_C"/>
    <property type="match status" value="1"/>
</dbReference>
<dbReference type="PRINTS" id="PR00078">
    <property type="entry name" value="G3PDHDRGNASE"/>
</dbReference>